<dbReference type="SMART" id="SM00388">
    <property type="entry name" value="HisKA"/>
    <property type="match status" value="1"/>
</dbReference>
<dbReference type="PROSITE" id="PS50109">
    <property type="entry name" value="HIS_KIN"/>
    <property type="match status" value="1"/>
</dbReference>
<dbReference type="InterPro" id="IPR003661">
    <property type="entry name" value="HisK_dim/P_dom"/>
</dbReference>
<evidence type="ECO:0000313" key="8">
    <source>
        <dbReference type="Proteomes" id="UP000501802"/>
    </source>
</evidence>
<dbReference type="PANTHER" id="PTHR43065:SF42">
    <property type="entry name" value="TWO-COMPONENT SENSOR PPRA"/>
    <property type="match status" value="1"/>
</dbReference>
<dbReference type="SUPFAM" id="SSF55874">
    <property type="entry name" value="ATPase domain of HSP90 chaperone/DNA topoisomerase II/histidine kinase"/>
    <property type="match status" value="1"/>
</dbReference>
<name>A0A6G9ATH0_9BACT</name>
<dbReference type="Proteomes" id="UP000501802">
    <property type="component" value="Chromosome"/>
</dbReference>
<dbReference type="SMART" id="SM00387">
    <property type="entry name" value="HATPase_c"/>
    <property type="match status" value="1"/>
</dbReference>
<feature type="coiled-coil region" evidence="4">
    <location>
        <begin position="140"/>
        <end position="204"/>
    </location>
</feature>
<comment type="catalytic activity">
    <reaction evidence="1">
        <text>ATP + protein L-histidine = ADP + protein N-phospho-L-histidine.</text>
        <dbReference type="EC" id="2.7.13.3"/>
    </reaction>
</comment>
<evidence type="ECO:0000259" key="6">
    <source>
        <dbReference type="PROSITE" id="PS50109"/>
    </source>
</evidence>
<evidence type="ECO:0000256" key="1">
    <source>
        <dbReference type="ARBA" id="ARBA00000085"/>
    </source>
</evidence>
<feature type="transmembrane region" description="Helical" evidence="5">
    <location>
        <begin position="6"/>
        <end position="23"/>
    </location>
</feature>
<keyword evidence="5" id="KW-0812">Transmembrane</keyword>
<dbReference type="InterPro" id="IPR004358">
    <property type="entry name" value="Sig_transdc_His_kin-like_C"/>
</dbReference>
<dbReference type="EMBL" id="CP050063">
    <property type="protein sequence ID" value="QIP15644.1"/>
    <property type="molecule type" value="Genomic_DNA"/>
</dbReference>
<dbReference type="Pfam" id="PF02518">
    <property type="entry name" value="HATPase_c"/>
    <property type="match status" value="1"/>
</dbReference>
<dbReference type="InterPro" id="IPR036097">
    <property type="entry name" value="HisK_dim/P_sf"/>
</dbReference>
<keyword evidence="4" id="KW-0175">Coiled coil</keyword>
<evidence type="ECO:0000313" key="7">
    <source>
        <dbReference type="EMBL" id="QIP15644.1"/>
    </source>
</evidence>
<evidence type="ECO:0000256" key="5">
    <source>
        <dbReference type="SAM" id="Phobius"/>
    </source>
</evidence>
<dbReference type="KEGG" id="spib:G8759_24940"/>
<gene>
    <name evidence="7" type="ORF">G8759_24940</name>
</gene>
<dbReference type="InterPro" id="IPR003594">
    <property type="entry name" value="HATPase_dom"/>
</dbReference>
<evidence type="ECO:0000256" key="2">
    <source>
        <dbReference type="ARBA" id="ARBA00012438"/>
    </source>
</evidence>
<dbReference type="AlphaFoldDB" id="A0A6G9ATH0"/>
<evidence type="ECO:0000256" key="3">
    <source>
        <dbReference type="ARBA" id="ARBA00022553"/>
    </source>
</evidence>
<reference evidence="7 8" key="1">
    <citation type="submission" date="2020-03" db="EMBL/GenBank/DDBJ databases">
        <authorList>
            <person name="Kim M.K."/>
        </authorList>
    </citation>
    <scope>NUCLEOTIDE SEQUENCE [LARGE SCALE GENOMIC DNA]</scope>
    <source>
        <strain evidence="7 8">BT328</strain>
    </source>
</reference>
<accession>A0A6G9ATH0</accession>
<dbReference type="EC" id="2.7.13.3" evidence="2"/>
<feature type="transmembrane region" description="Helical" evidence="5">
    <location>
        <begin position="61"/>
        <end position="79"/>
    </location>
</feature>
<organism evidence="7 8">
    <name type="scientific">Spirosoma aureum</name>
    <dbReference type="NCBI Taxonomy" id="2692134"/>
    <lineage>
        <taxon>Bacteria</taxon>
        <taxon>Pseudomonadati</taxon>
        <taxon>Bacteroidota</taxon>
        <taxon>Cytophagia</taxon>
        <taxon>Cytophagales</taxon>
        <taxon>Cytophagaceae</taxon>
        <taxon>Spirosoma</taxon>
    </lineage>
</organism>
<dbReference type="Gene3D" id="1.10.287.130">
    <property type="match status" value="1"/>
</dbReference>
<feature type="transmembrane region" description="Helical" evidence="5">
    <location>
        <begin position="35"/>
        <end position="55"/>
    </location>
</feature>
<protein>
    <recommendedName>
        <fullName evidence="2">histidine kinase</fullName>
        <ecNumber evidence="2">2.7.13.3</ecNumber>
    </recommendedName>
</protein>
<dbReference type="CDD" id="cd00082">
    <property type="entry name" value="HisKA"/>
    <property type="match status" value="1"/>
</dbReference>
<sequence>MDGSIVISIVIAFLVVRWFRRFMNTATYLPQWDNVLKQSWLVFIVFIVIGQLFSIKDSHLNDWYLFITFSGVVVALFMMRSYRPARTLLLAVIPFMFCFLVSTLLESIVPSFAKQYGDLLDSSKVFASIWLFTFVIIARNQKKTIEADRLKQEAEAERTRMIEAQNADLEQLVQARTAELMGQKEELQQALVHLQAAQNQLIQSEKMASLGELTAGIAHEIQNPLNFVNNFAEVSVELVDELKEELAKPEIDKDYILDLADNLTLSQQKINHHGRRADAIVKAMLQHSRSSTDERQLIDINALCDEFLRLSYHGLRAKDKEFNAELVTQFDPKADKIMAAGQEMGRVLLNLFNNAFYSVSEKKKRKIGPADYMPLVQVGTKRLSDQIEIRVRDNGLGIPQEVLDKIYQPFFTTKPTGEGTGLGLSLSYDIITKGHNGTLKVNTSENEFAEFVITLPASDGISVS</sequence>
<keyword evidence="3" id="KW-0597">Phosphoprotein</keyword>
<dbReference type="PANTHER" id="PTHR43065">
    <property type="entry name" value="SENSOR HISTIDINE KINASE"/>
    <property type="match status" value="1"/>
</dbReference>
<feature type="transmembrane region" description="Helical" evidence="5">
    <location>
        <begin position="88"/>
        <end position="105"/>
    </location>
</feature>
<dbReference type="GO" id="GO:0000155">
    <property type="term" value="F:phosphorelay sensor kinase activity"/>
    <property type="evidence" value="ECO:0007669"/>
    <property type="project" value="InterPro"/>
</dbReference>
<keyword evidence="5" id="KW-0472">Membrane</keyword>
<feature type="domain" description="Histidine kinase" evidence="6">
    <location>
        <begin position="216"/>
        <end position="459"/>
    </location>
</feature>
<dbReference type="RefSeq" id="WP_167214257.1">
    <property type="nucleotide sequence ID" value="NZ_CP050063.1"/>
</dbReference>
<dbReference type="InterPro" id="IPR005467">
    <property type="entry name" value="His_kinase_dom"/>
</dbReference>
<evidence type="ECO:0000256" key="4">
    <source>
        <dbReference type="SAM" id="Coils"/>
    </source>
</evidence>
<keyword evidence="7" id="KW-0808">Transferase</keyword>
<proteinExistence type="predicted"/>
<dbReference type="PRINTS" id="PR00344">
    <property type="entry name" value="BCTRLSENSOR"/>
</dbReference>
<keyword evidence="5" id="KW-1133">Transmembrane helix</keyword>
<keyword evidence="7" id="KW-0418">Kinase</keyword>
<dbReference type="InterPro" id="IPR036890">
    <property type="entry name" value="HATPase_C_sf"/>
</dbReference>
<dbReference type="Gene3D" id="3.30.565.10">
    <property type="entry name" value="Histidine kinase-like ATPase, C-terminal domain"/>
    <property type="match status" value="1"/>
</dbReference>
<keyword evidence="8" id="KW-1185">Reference proteome</keyword>
<dbReference type="SUPFAM" id="SSF47384">
    <property type="entry name" value="Homodimeric domain of signal transducing histidine kinase"/>
    <property type="match status" value="1"/>
</dbReference>